<protein>
    <submittedName>
        <fullName evidence="1">Uncharacterized protein</fullName>
    </submittedName>
</protein>
<dbReference type="EMBL" id="KZ819291">
    <property type="protein sequence ID" value="PWN98512.1"/>
    <property type="molecule type" value="Genomic_DNA"/>
</dbReference>
<gene>
    <name evidence="1" type="ORF">FA09DRAFT_267420</name>
</gene>
<accession>A0A316ZC57</accession>
<keyword evidence="2" id="KW-1185">Reference proteome</keyword>
<evidence type="ECO:0000313" key="1">
    <source>
        <dbReference type="EMBL" id="PWN98512.1"/>
    </source>
</evidence>
<organism evidence="1 2">
    <name type="scientific">Tilletiopsis washingtonensis</name>
    <dbReference type="NCBI Taxonomy" id="58919"/>
    <lineage>
        <taxon>Eukaryota</taxon>
        <taxon>Fungi</taxon>
        <taxon>Dikarya</taxon>
        <taxon>Basidiomycota</taxon>
        <taxon>Ustilaginomycotina</taxon>
        <taxon>Exobasidiomycetes</taxon>
        <taxon>Entylomatales</taxon>
        <taxon>Entylomatales incertae sedis</taxon>
        <taxon>Tilletiopsis</taxon>
    </lineage>
</organism>
<dbReference type="GeneID" id="37267314"/>
<sequence length="207" mass="22557">MLHSSWPAASHGECASSHRARARWGRTTSHFAVPVASECPRPSAARGARSVPACSVRASSPEQTRKKICQPQDLLLGARAPPQSARYGREARGVLTSVLSPSDSRCITSRAQHAGAAPACIAGAARIRLAPKARNPPSRRDVGRPCFRPVRHESHLSVYIRRQGSAKTTLMPLWRRIEAPLLRLRSSLGVQAPCFLRFPFRPLLAPP</sequence>
<proteinExistence type="predicted"/>
<dbReference type="RefSeq" id="XP_025598791.1">
    <property type="nucleotide sequence ID" value="XM_025739768.1"/>
</dbReference>
<evidence type="ECO:0000313" key="2">
    <source>
        <dbReference type="Proteomes" id="UP000245946"/>
    </source>
</evidence>
<dbReference type="Proteomes" id="UP000245946">
    <property type="component" value="Unassembled WGS sequence"/>
</dbReference>
<reference evidence="1 2" key="1">
    <citation type="journal article" date="2018" name="Mol. Biol. Evol.">
        <title>Broad Genomic Sampling Reveals a Smut Pathogenic Ancestry of the Fungal Clade Ustilaginomycotina.</title>
        <authorList>
            <person name="Kijpornyongpan T."/>
            <person name="Mondo S.J."/>
            <person name="Barry K."/>
            <person name="Sandor L."/>
            <person name="Lee J."/>
            <person name="Lipzen A."/>
            <person name="Pangilinan J."/>
            <person name="LaButti K."/>
            <person name="Hainaut M."/>
            <person name="Henrissat B."/>
            <person name="Grigoriev I.V."/>
            <person name="Spatafora J.W."/>
            <person name="Aime M.C."/>
        </authorList>
    </citation>
    <scope>NUCLEOTIDE SEQUENCE [LARGE SCALE GENOMIC DNA]</scope>
    <source>
        <strain evidence="1 2">MCA 4186</strain>
    </source>
</reference>
<dbReference type="AlphaFoldDB" id="A0A316ZC57"/>
<name>A0A316ZC57_9BASI</name>